<reference evidence="3 4" key="1">
    <citation type="submission" date="2023-12" db="EMBL/GenBank/DDBJ databases">
        <title>A high-quality genome assembly for Dillenia turbinata (Dilleniales).</title>
        <authorList>
            <person name="Chanderbali A."/>
        </authorList>
    </citation>
    <scope>NUCLEOTIDE SEQUENCE [LARGE SCALE GENOMIC DNA]</scope>
    <source>
        <strain evidence="3">LSX21</strain>
        <tissue evidence="3">Leaf</tissue>
    </source>
</reference>
<protein>
    <submittedName>
        <fullName evidence="3">Transcription factor TGA like domain</fullName>
    </submittedName>
</protein>
<dbReference type="Pfam" id="PF14144">
    <property type="entry name" value="DOG1"/>
    <property type="match status" value="1"/>
</dbReference>
<evidence type="ECO:0000256" key="1">
    <source>
        <dbReference type="SAM" id="MobiDB-lite"/>
    </source>
</evidence>
<dbReference type="InterPro" id="IPR025422">
    <property type="entry name" value="TGA_domain"/>
</dbReference>
<sequence>MAAGSTSGTLSTSTSGSNAGTFETFLESRLVRQEHYLDELLSAQRSSDDPSDDYLRDLTARVLSHYQQYSEEKSKAAQCDAFSVFSPPWFTPLEHTFLWISRFKLNLAFHLLTVVVFNLSEEQNRRTTRLKEETRMEERALDDEVARIQESLAVLRLTEDEHVSEGGGDTDSDAEREVLRR</sequence>
<name>A0AAN8W4M4_9MAGN</name>
<dbReference type="InterPro" id="IPR051886">
    <property type="entry name" value="Seed_Dev/Stress_Resp_Reg"/>
</dbReference>
<dbReference type="GO" id="GO:0006351">
    <property type="term" value="P:DNA-templated transcription"/>
    <property type="evidence" value="ECO:0007669"/>
    <property type="project" value="InterPro"/>
</dbReference>
<feature type="domain" description="DOG1" evidence="2">
    <location>
        <begin position="19"/>
        <end position="181"/>
    </location>
</feature>
<feature type="region of interest" description="Disordered" evidence="1">
    <location>
        <begin position="1"/>
        <end position="20"/>
    </location>
</feature>
<organism evidence="3 4">
    <name type="scientific">Dillenia turbinata</name>
    <dbReference type="NCBI Taxonomy" id="194707"/>
    <lineage>
        <taxon>Eukaryota</taxon>
        <taxon>Viridiplantae</taxon>
        <taxon>Streptophyta</taxon>
        <taxon>Embryophyta</taxon>
        <taxon>Tracheophyta</taxon>
        <taxon>Spermatophyta</taxon>
        <taxon>Magnoliopsida</taxon>
        <taxon>eudicotyledons</taxon>
        <taxon>Gunneridae</taxon>
        <taxon>Pentapetalae</taxon>
        <taxon>Dilleniales</taxon>
        <taxon>Dilleniaceae</taxon>
        <taxon>Dillenia</taxon>
    </lineage>
</organism>
<feature type="region of interest" description="Disordered" evidence="1">
    <location>
        <begin position="158"/>
        <end position="181"/>
    </location>
</feature>
<evidence type="ECO:0000313" key="3">
    <source>
        <dbReference type="EMBL" id="KAK6943144.1"/>
    </source>
</evidence>
<dbReference type="Proteomes" id="UP001370490">
    <property type="component" value="Unassembled WGS sequence"/>
</dbReference>
<dbReference type="GO" id="GO:0043565">
    <property type="term" value="F:sequence-specific DNA binding"/>
    <property type="evidence" value="ECO:0007669"/>
    <property type="project" value="InterPro"/>
</dbReference>
<evidence type="ECO:0000259" key="2">
    <source>
        <dbReference type="PROSITE" id="PS51806"/>
    </source>
</evidence>
<dbReference type="PROSITE" id="PS51806">
    <property type="entry name" value="DOG1"/>
    <property type="match status" value="1"/>
</dbReference>
<proteinExistence type="predicted"/>
<comment type="caution">
    <text evidence="3">The sequence shown here is derived from an EMBL/GenBank/DDBJ whole genome shotgun (WGS) entry which is preliminary data.</text>
</comment>
<accession>A0AAN8W4M4</accession>
<dbReference type="EMBL" id="JBAMMX010000004">
    <property type="protein sequence ID" value="KAK6943144.1"/>
    <property type="molecule type" value="Genomic_DNA"/>
</dbReference>
<keyword evidence="4" id="KW-1185">Reference proteome</keyword>
<dbReference type="PANTHER" id="PTHR46354">
    <property type="entry name" value="DOG1 DOMAIN-CONTAINING PROTEIN"/>
    <property type="match status" value="1"/>
</dbReference>
<evidence type="ECO:0000313" key="4">
    <source>
        <dbReference type="Proteomes" id="UP001370490"/>
    </source>
</evidence>
<gene>
    <name evidence="3" type="ORF">RJ641_028521</name>
</gene>
<dbReference type="PANTHER" id="PTHR46354:SF13">
    <property type="entry name" value="PROTEIN DOG1-LIKE 4"/>
    <property type="match status" value="1"/>
</dbReference>
<dbReference type="AlphaFoldDB" id="A0AAN8W4M4"/>